<accession>A0ABX8SXL8</accession>
<gene>
    <name evidence="2" type="ORF">FE795_13100</name>
</gene>
<dbReference type="Proteomes" id="UP000826050">
    <property type="component" value="Chromosome"/>
</dbReference>
<dbReference type="EMBL" id="CP049362">
    <property type="protein sequence ID" value="QXX79857.1"/>
    <property type="molecule type" value="Genomic_DNA"/>
</dbReference>
<reference evidence="2 3" key="1">
    <citation type="submission" date="2020-02" db="EMBL/GenBank/DDBJ databases">
        <title>Partial ammonium oxidation to N2 by heterotrophic bacteria.</title>
        <authorList>
            <person name="Wu M."/>
        </authorList>
    </citation>
    <scope>NUCLEOTIDE SEQUENCE [LARGE SCALE GENOMIC DNA]</scope>
    <source>
        <strain evidence="2 3">HO-1</strain>
    </source>
</reference>
<dbReference type="Pfam" id="PF13385">
    <property type="entry name" value="Laminin_G_3"/>
    <property type="match status" value="1"/>
</dbReference>
<keyword evidence="3" id="KW-1185">Reference proteome</keyword>
<protein>
    <submittedName>
        <fullName evidence="2">Uncharacterized protein</fullName>
    </submittedName>
</protein>
<evidence type="ECO:0000313" key="2">
    <source>
        <dbReference type="EMBL" id="QXX79857.1"/>
    </source>
</evidence>
<evidence type="ECO:0000256" key="1">
    <source>
        <dbReference type="SAM" id="MobiDB-lite"/>
    </source>
</evidence>
<feature type="region of interest" description="Disordered" evidence="1">
    <location>
        <begin position="37"/>
        <end position="63"/>
    </location>
</feature>
<dbReference type="RefSeq" id="WP_219235038.1">
    <property type="nucleotide sequence ID" value="NZ_CP049362.1"/>
</dbReference>
<dbReference type="PROSITE" id="PS51257">
    <property type="entry name" value="PROKAR_LIPOPROTEIN"/>
    <property type="match status" value="1"/>
</dbReference>
<sequence>MTFTSRPQKSPTVQRLQQAGLSLSLALLLTACGSGSGTNDGAANPDVNPEPPTVEPGDKPQALGGKKALIVTIDGLSYDALQQARQAGQHPALKNLTIAPAQTGGYTGTPSEQRTLPLPGWASLITGVWADQHGLRGVGQEPVQLKSPTLVALASEPTPAALAVSTADYRTLWAPDLQEGRIIEAANCTDSDSCVSEQTQKYLQEGKSLILAQIQAPARAASQTGLGSPQYQEAVQESLASLDKLLALIEKRKQADASEDWLLILTSSYGMDEFGSATGSQFNRNKTSFIATNKTLASLPAIDGQVTSSTDMNTLAAVIDIAPTVLSHLGVQGEQYAFRGSPLQAQTRIRNLSFNKPADKNMVDLNWVLDGDASQEIQIMRDGKLIATLPAGSTQYSDPLPVSENAQVYSLSYSVKTGQAASTLQAEAGYQPPPKLADTLRDGLRSYYTFSAQPFTDSKGGSSLQPASPGVPAGELLAADFLDPTQPQGGLRLLGSKADANGNRGYRLALSRELLGTGGAQKLTIGFWFRTPDNCHGYGASIMANKNYDSGNNPGFALGLFNANGCDIRFNTGYGGGRNESQGYNITPDQWAYVAVVIDKSKGIMRGHVFDTKKGAQFGSVALEARTIAALGGTGTSELGLNEDVTGQYYKRWGRSDINMDFGELAIWDRDLSTDELTSIYESRKPLSSLQP</sequence>
<name>A0ABX8SXL8_9BURK</name>
<organism evidence="2 3">
    <name type="scientific">Alcaligenes ammonioxydans</name>
    <dbReference type="NCBI Taxonomy" id="2582914"/>
    <lineage>
        <taxon>Bacteria</taxon>
        <taxon>Pseudomonadati</taxon>
        <taxon>Pseudomonadota</taxon>
        <taxon>Betaproteobacteria</taxon>
        <taxon>Burkholderiales</taxon>
        <taxon>Alcaligenaceae</taxon>
        <taxon>Alcaligenes</taxon>
    </lineage>
</organism>
<evidence type="ECO:0000313" key="3">
    <source>
        <dbReference type="Proteomes" id="UP000826050"/>
    </source>
</evidence>
<proteinExistence type="predicted"/>